<name>A0AAN7DWF2_QUERU</name>
<evidence type="ECO:0000256" key="1">
    <source>
        <dbReference type="SAM" id="MobiDB-lite"/>
    </source>
</evidence>
<dbReference type="EMBL" id="JAXUIC010000091">
    <property type="protein sequence ID" value="KAK4551252.1"/>
    <property type="molecule type" value="Genomic_DNA"/>
</dbReference>
<dbReference type="PANTHER" id="PTHR47851">
    <property type="entry name" value="OS06G0588700 PROTEIN-RELATED"/>
    <property type="match status" value="1"/>
</dbReference>
<feature type="region of interest" description="Disordered" evidence="1">
    <location>
        <begin position="137"/>
        <end position="180"/>
    </location>
</feature>
<dbReference type="PANTHER" id="PTHR47851:SF2">
    <property type="entry name" value="OS12G0207200 PROTEIN"/>
    <property type="match status" value="1"/>
</dbReference>
<reference evidence="3 4" key="1">
    <citation type="journal article" date="2023" name="G3 (Bethesda)">
        <title>A haplotype-resolved chromosome-scale genome for Quercus rubra L. provides insights into the genetics of adaptive traits for red oak species.</title>
        <authorList>
            <person name="Kapoor B."/>
            <person name="Jenkins J."/>
            <person name="Schmutz J."/>
            <person name="Zhebentyayeva T."/>
            <person name="Kuelheim C."/>
            <person name="Coggeshall M."/>
            <person name="Heim C."/>
            <person name="Lasky J.R."/>
            <person name="Leites L."/>
            <person name="Islam-Faridi N."/>
            <person name="Romero-Severson J."/>
            <person name="DeLeo V.L."/>
            <person name="Lucas S.M."/>
            <person name="Lazic D."/>
            <person name="Gailing O."/>
            <person name="Carlson J."/>
            <person name="Staton M."/>
        </authorList>
    </citation>
    <scope>NUCLEOTIDE SEQUENCE [LARGE SCALE GENOMIC DNA]</scope>
    <source>
        <strain evidence="3">Pseudo-F2</strain>
    </source>
</reference>
<feature type="domain" description="Myb/SANT-like" evidence="2">
    <location>
        <begin position="22"/>
        <end position="100"/>
    </location>
</feature>
<gene>
    <name evidence="3" type="ORF">RGQ29_032437</name>
</gene>
<dbReference type="Pfam" id="PF12776">
    <property type="entry name" value="Myb_DNA-bind_3"/>
    <property type="match status" value="1"/>
</dbReference>
<organism evidence="3 4">
    <name type="scientific">Quercus rubra</name>
    <name type="common">Northern red oak</name>
    <name type="synonym">Quercus borealis</name>
    <dbReference type="NCBI Taxonomy" id="3512"/>
    <lineage>
        <taxon>Eukaryota</taxon>
        <taxon>Viridiplantae</taxon>
        <taxon>Streptophyta</taxon>
        <taxon>Embryophyta</taxon>
        <taxon>Tracheophyta</taxon>
        <taxon>Spermatophyta</taxon>
        <taxon>Magnoliopsida</taxon>
        <taxon>eudicotyledons</taxon>
        <taxon>Gunneridae</taxon>
        <taxon>Pentapetalae</taxon>
        <taxon>rosids</taxon>
        <taxon>fabids</taxon>
        <taxon>Fagales</taxon>
        <taxon>Fagaceae</taxon>
        <taxon>Quercus</taxon>
    </lineage>
</organism>
<proteinExistence type="predicted"/>
<accession>A0AAN7DWF2</accession>
<dbReference type="AlphaFoldDB" id="A0AAN7DWF2"/>
<evidence type="ECO:0000313" key="3">
    <source>
        <dbReference type="EMBL" id="KAK4551252.1"/>
    </source>
</evidence>
<dbReference type="Proteomes" id="UP001324115">
    <property type="component" value="Unassembled WGS sequence"/>
</dbReference>
<dbReference type="InterPro" id="IPR024752">
    <property type="entry name" value="Myb/SANT-like_dom"/>
</dbReference>
<protein>
    <recommendedName>
        <fullName evidence="2">Myb/SANT-like domain-containing protein</fullName>
    </recommendedName>
</protein>
<feature type="compositionally biased region" description="Basic and acidic residues" evidence="1">
    <location>
        <begin position="160"/>
        <end position="173"/>
    </location>
</feature>
<evidence type="ECO:0000313" key="4">
    <source>
        <dbReference type="Proteomes" id="UP001324115"/>
    </source>
</evidence>
<evidence type="ECO:0000259" key="2">
    <source>
        <dbReference type="Pfam" id="PF12776"/>
    </source>
</evidence>
<comment type="caution">
    <text evidence="3">The sequence shown here is derived from an EMBL/GenBank/DDBJ whole genome shotgun (WGS) entry which is preliminary data.</text>
</comment>
<sequence>MSKNTNSNPEAKKARALWDNDPSWTTTFCNLCVEQIQIGNRSRGAAFSTEGWTNLVTKFCDETGQNYDRDQLKSRWDVLKGLGWDAVKGTIRATDDWWSRKLKELPKARKFRENGLQNLEQLEIMFRDVAATGVAAWTPSSNTLPPTIPQEGAGDSDGSSEFKDDQFQDKSELVKSIPSQKKKKKIGGAAMLDNRISQLLTVCQNKSEGTSRESPSSIDNVMTIVRALPGVDSKFVVKASMILLKRSRREMFLTFKEPESQLEWLTRNDLLEPKEVTNLMWYSVLA</sequence>
<keyword evidence="4" id="KW-1185">Reference proteome</keyword>